<dbReference type="RefSeq" id="WP_129220139.1">
    <property type="nucleotide sequence ID" value="NZ_QYBC01000013.1"/>
</dbReference>
<sequence length="276" mass="30203">MVDIVHHGITFPDAPRVFDLHWDDRGVITTSRGARRLHRAPVTTEFIVAWSTSGSRLRPHGFSIESDMSPARRPVIVLHWGDGRAVDLGVMAEALRAGQEDQRRRDVAMAERQAYIAERTVEVHARLRSTQAAVGWAWSPQAGLKVRELLDAPSLVEWQWAAAEHLIARAESAVVAAQSKVATAAAEVEEADLVAVEDAEVRAAVLAAVQHITRFDDDLATESNGVGWSPATSKPGHVLAQETVLDAPRAVVGMRLLRRHPRQVPEHLRSILGLAA</sequence>
<comment type="caution">
    <text evidence="1">The sequence shown here is derived from an EMBL/GenBank/DDBJ whole genome shotgun (WGS) entry which is preliminary data.</text>
</comment>
<protein>
    <submittedName>
        <fullName evidence="1">Uncharacterized protein</fullName>
    </submittedName>
</protein>
<dbReference type="OrthoDB" id="8005234at2"/>
<proteinExistence type="predicted"/>
<keyword evidence="2" id="KW-1185">Reference proteome</keyword>
<evidence type="ECO:0000313" key="1">
    <source>
        <dbReference type="EMBL" id="RYB03569.1"/>
    </source>
</evidence>
<dbReference type="AlphaFoldDB" id="A0A4Q2RCJ2"/>
<organism evidence="1 2">
    <name type="scientific">Lichenibacterium ramalinae</name>
    <dbReference type="NCBI Taxonomy" id="2316527"/>
    <lineage>
        <taxon>Bacteria</taxon>
        <taxon>Pseudomonadati</taxon>
        <taxon>Pseudomonadota</taxon>
        <taxon>Alphaproteobacteria</taxon>
        <taxon>Hyphomicrobiales</taxon>
        <taxon>Lichenihabitantaceae</taxon>
        <taxon>Lichenibacterium</taxon>
    </lineage>
</organism>
<dbReference type="Proteomes" id="UP000289411">
    <property type="component" value="Unassembled WGS sequence"/>
</dbReference>
<dbReference type="EMBL" id="QYBC01000013">
    <property type="protein sequence ID" value="RYB03569.1"/>
    <property type="molecule type" value="Genomic_DNA"/>
</dbReference>
<evidence type="ECO:0000313" key="2">
    <source>
        <dbReference type="Proteomes" id="UP000289411"/>
    </source>
</evidence>
<accession>A0A4Q2RCJ2</accession>
<name>A0A4Q2RCJ2_9HYPH</name>
<gene>
    <name evidence="1" type="ORF">D3272_15555</name>
</gene>
<reference evidence="1 2" key="2">
    <citation type="submission" date="2019-02" db="EMBL/GenBank/DDBJ databases">
        <title>'Lichenibacterium ramalinii' gen. nov. sp. nov., 'Lichenibacterium minor' gen. nov. sp. nov.</title>
        <authorList>
            <person name="Pankratov T."/>
        </authorList>
    </citation>
    <scope>NUCLEOTIDE SEQUENCE [LARGE SCALE GENOMIC DNA]</scope>
    <source>
        <strain evidence="1 2">RmlP001</strain>
    </source>
</reference>
<reference evidence="1 2" key="1">
    <citation type="submission" date="2018-09" db="EMBL/GenBank/DDBJ databases">
        <authorList>
            <person name="Grouzdev D.S."/>
            <person name="Krutkina M.S."/>
        </authorList>
    </citation>
    <scope>NUCLEOTIDE SEQUENCE [LARGE SCALE GENOMIC DNA]</scope>
    <source>
        <strain evidence="1 2">RmlP001</strain>
    </source>
</reference>